<dbReference type="OrthoDB" id="3223806at2759"/>
<evidence type="ECO:0000313" key="2">
    <source>
        <dbReference type="EnsemblProtists" id="EKX41706"/>
    </source>
</evidence>
<dbReference type="GeneID" id="17298459"/>
<keyword evidence="3" id="KW-1185">Reference proteome</keyword>
<evidence type="ECO:0000313" key="3">
    <source>
        <dbReference type="Proteomes" id="UP000011087"/>
    </source>
</evidence>
<dbReference type="AlphaFoldDB" id="L1IZN4"/>
<dbReference type="PaxDb" id="55529-EKX41706"/>
<dbReference type="EMBL" id="JH993021">
    <property type="protein sequence ID" value="EKX41706.1"/>
    <property type="molecule type" value="Genomic_DNA"/>
</dbReference>
<dbReference type="KEGG" id="gtt:GUITHDRAFT_112120"/>
<dbReference type="RefSeq" id="XP_005828686.1">
    <property type="nucleotide sequence ID" value="XM_005828629.1"/>
</dbReference>
<dbReference type="HOGENOM" id="CLU_584557_0_0_1"/>
<protein>
    <submittedName>
        <fullName evidence="1 2">Uncharacterized protein</fullName>
    </submittedName>
</protein>
<proteinExistence type="predicted"/>
<evidence type="ECO:0000313" key="1">
    <source>
        <dbReference type="EMBL" id="EKX41706.1"/>
    </source>
</evidence>
<dbReference type="EnsemblProtists" id="EKX41706">
    <property type="protein sequence ID" value="EKX41706"/>
    <property type="gene ID" value="GUITHDRAFT_112120"/>
</dbReference>
<dbReference type="Gene3D" id="3.40.50.12660">
    <property type="match status" value="1"/>
</dbReference>
<organism evidence="1">
    <name type="scientific">Guillardia theta (strain CCMP2712)</name>
    <name type="common">Cryptophyte</name>
    <dbReference type="NCBI Taxonomy" id="905079"/>
    <lineage>
        <taxon>Eukaryota</taxon>
        <taxon>Cryptophyceae</taxon>
        <taxon>Pyrenomonadales</taxon>
        <taxon>Geminigeraceae</taxon>
        <taxon>Guillardia</taxon>
    </lineage>
</organism>
<gene>
    <name evidence="1" type="ORF">GUITHDRAFT_112120</name>
</gene>
<reference evidence="3" key="2">
    <citation type="submission" date="2012-11" db="EMBL/GenBank/DDBJ databases">
        <authorList>
            <person name="Kuo A."/>
            <person name="Curtis B.A."/>
            <person name="Tanifuji G."/>
            <person name="Burki F."/>
            <person name="Gruber A."/>
            <person name="Irimia M."/>
            <person name="Maruyama S."/>
            <person name="Arias M.C."/>
            <person name="Ball S.G."/>
            <person name="Gile G.H."/>
            <person name="Hirakawa Y."/>
            <person name="Hopkins J.F."/>
            <person name="Rensing S.A."/>
            <person name="Schmutz J."/>
            <person name="Symeonidi A."/>
            <person name="Elias M."/>
            <person name="Eveleigh R.J."/>
            <person name="Herman E.K."/>
            <person name="Klute M.J."/>
            <person name="Nakayama T."/>
            <person name="Obornik M."/>
            <person name="Reyes-Prieto A."/>
            <person name="Armbrust E.V."/>
            <person name="Aves S.J."/>
            <person name="Beiko R.G."/>
            <person name="Coutinho P."/>
            <person name="Dacks J.B."/>
            <person name="Durnford D.G."/>
            <person name="Fast N.M."/>
            <person name="Green B.R."/>
            <person name="Grisdale C."/>
            <person name="Hempe F."/>
            <person name="Henrissat B."/>
            <person name="Hoppner M.P."/>
            <person name="Ishida K.-I."/>
            <person name="Kim E."/>
            <person name="Koreny L."/>
            <person name="Kroth P.G."/>
            <person name="Liu Y."/>
            <person name="Malik S.-B."/>
            <person name="Maier U.G."/>
            <person name="McRose D."/>
            <person name="Mock T."/>
            <person name="Neilson J.A."/>
            <person name="Onodera N.T."/>
            <person name="Poole A.M."/>
            <person name="Pritham E.J."/>
            <person name="Richards T.A."/>
            <person name="Rocap G."/>
            <person name="Roy S.W."/>
            <person name="Sarai C."/>
            <person name="Schaack S."/>
            <person name="Shirato S."/>
            <person name="Slamovits C.H."/>
            <person name="Spencer D.F."/>
            <person name="Suzuki S."/>
            <person name="Worden A.Z."/>
            <person name="Zauner S."/>
            <person name="Barry K."/>
            <person name="Bell C."/>
            <person name="Bharti A.K."/>
            <person name="Crow J.A."/>
            <person name="Grimwood J."/>
            <person name="Kramer R."/>
            <person name="Lindquist E."/>
            <person name="Lucas S."/>
            <person name="Salamov A."/>
            <person name="McFadden G.I."/>
            <person name="Lane C.E."/>
            <person name="Keeling P.J."/>
            <person name="Gray M.W."/>
            <person name="Grigoriev I.V."/>
            <person name="Archibald J.M."/>
        </authorList>
    </citation>
    <scope>NUCLEOTIDE SEQUENCE</scope>
    <source>
        <strain evidence="3">CCMP2712</strain>
    </source>
</reference>
<name>L1IZN4_GUITC</name>
<dbReference type="Proteomes" id="UP000011087">
    <property type="component" value="Unassembled WGS sequence"/>
</dbReference>
<reference evidence="1 3" key="1">
    <citation type="journal article" date="2012" name="Nature">
        <title>Algal genomes reveal evolutionary mosaicism and the fate of nucleomorphs.</title>
        <authorList>
            <consortium name="DOE Joint Genome Institute"/>
            <person name="Curtis B.A."/>
            <person name="Tanifuji G."/>
            <person name="Burki F."/>
            <person name="Gruber A."/>
            <person name="Irimia M."/>
            <person name="Maruyama S."/>
            <person name="Arias M.C."/>
            <person name="Ball S.G."/>
            <person name="Gile G.H."/>
            <person name="Hirakawa Y."/>
            <person name="Hopkins J.F."/>
            <person name="Kuo A."/>
            <person name="Rensing S.A."/>
            <person name="Schmutz J."/>
            <person name="Symeonidi A."/>
            <person name="Elias M."/>
            <person name="Eveleigh R.J."/>
            <person name="Herman E.K."/>
            <person name="Klute M.J."/>
            <person name="Nakayama T."/>
            <person name="Obornik M."/>
            <person name="Reyes-Prieto A."/>
            <person name="Armbrust E.V."/>
            <person name="Aves S.J."/>
            <person name="Beiko R.G."/>
            <person name="Coutinho P."/>
            <person name="Dacks J.B."/>
            <person name="Durnford D.G."/>
            <person name="Fast N.M."/>
            <person name="Green B.R."/>
            <person name="Grisdale C.J."/>
            <person name="Hempel F."/>
            <person name="Henrissat B."/>
            <person name="Hoppner M.P."/>
            <person name="Ishida K."/>
            <person name="Kim E."/>
            <person name="Koreny L."/>
            <person name="Kroth P.G."/>
            <person name="Liu Y."/>
            <person name="Malik S.B."/>
            <person name="Maier U.G."/>
            <person name="McRose D."/>
            <person name="Mock T."/>
            <person name="Neilson J.A."/>
            <person name="Onodera N.T."/>
            <person name="Poole A.M."/>
            <person name="Pritham E.J."/>
            <person name="Richards T.A."/>
            <person name="Rocap G."/>
            <person name="Roy S.W."/>
            <person name="Sarai C."/>
            <person name="Schaack S."/>
            <person name="Shirato S."/>
            <person name="Slamovits C.H."/>
            <person name="Spencer D.F."/>
            <person name="Suzuki S."/>
            <person name="Worden A.Z."/>
            <person name="Zauner S."/>
            <person name="Barry K."/>
            <person name="Bell C."/>
            <person name="Bharti A.K."/>
            <person name="Crow J.A."/>
            <person name="Grimwood J."/>
            <person name="Kramer R."/>
            <person name="Lindquist E."/>
            <person name="Lucas S."/>
            <person name="Salamov A."/>
            <person name="McFadden G.I."/>
            <person name="Lane C.E."/>
            <person name="Keeling P.J."/>
            <person name="Gray M.W."/>
            <person name="Grigoriev I.V."/>
            <person name="Archibald J.M."/>
        </authorList>
    </citation>
    <scope>NUCLEOTIDE SEQUENCE</scope>
    <source>
        <strain evidence="1 3">CCMP2712</strain>
    </source>
</reference>
<reference evidence="2" key="3">
    <citation type="submission" date="2016-03" db="UniProtKB">
        <authorList>
            <consortium name="EnsemblProtists"/>
        </authorList>
    </citation>
    <scope>IDENTIFICATION</scope>
</reference>
<sequence>MMIAVVHDHDFDMMFFESVGSTSPRGVPLPDVKEPEKRVKEPIVLMPSEVAKKEEKKKRAAVILCSGGGGDSENVLQFLRSQGVEEDETICLLQEGGESEQPTREEVIKAFATLVEGAEEGKPLFLYLQGSCGTQGGEGKERGVATRNGLALTCRDIMQHLLVPLPPHAQLTALLDCCDLGFKLQYSWEDGGWQEGASEEEKEEVKADVCVLSVQSDEDVKLIGDYPCSSGSSWMVESCREAKSVEDLAKRMIASSALHVTQTVKVSSSSSSSPHSQHLNDFSSASFSIARRLVVMLDVEAIKSMKTKVDMRQLLALLTPNASRHNQTDGSTCPAKGSQQKKADANALFLSLNSSRFHSDFLLRLDRMQHKDRIISPAMQDHLLRASLPSDSSLAMEDVKDLIVFSQTLVRPLWEKEKKKNSTKSTILTALEQELVLYQNDSFLLHVSNESNVGEALGRLTMMNNFRR</sequence>
<accession>L1IZN4</accession>